<proteinExistence type="predicted"/>
<dbReference type="OrthoDB" id="7981249at2"/>
<accession>A0A4R6PQX0</accession>
<evidence type="ECO:0000313" key="1">
    <source>
        <dbReference type="EMBL" id="TDP40221.1"/>
    </source>
</evidence>
<comment type="caution">
    <text evidence="1">The sequence shown here is derived from an EMBL/GenBank/DDBJ whole genome shotgun (WGS) entry which is preliminary data.</text>
</comment>
<protein>
    <recommendedName>
        <fullName evidence="3">AlgX/AlgJ SGNH hydrolase-like domain-containing protein</fullName>
    </recommendedName>
</protein>
<evidence type="ECO:0000313" key="2">
    <source>
        <dbReference type="Proteomes" id="UP000295531"/>
    </source>
</evidence>
<gene>
    <name evidence="1" type="ORF">DEU29_102121</name>
</gene>
<dbReference type="Proteomes" id="UP000295531">
    <property type="component" value="Unassembled WGS sequence"/>
</dbReference>
<dbReference type="AlphaFoldDB" id="A0A4R6PQX0"/>
<keyword evidence="2" id="KW-1185">Reference proteome</keyword>
<reference evidence="1 2" key="1">
    <citation type="submission" date="2019-03" db="EMBL/GenBank/DDBJ databases">
        <title>Freshwater and sediment microbial communities from various areas in North America, analyzing microbe dynamics in response to fracking.</title>
        <authorList>
            <person name="Lamendella R."/>
        </authorList>
    </citation>
    <scope>NUCLEOTIDE SEQUENCE [LARGE SCALE GENOMIC DNA]</scope>
    <source>
        <strain evidence="1 2">18_TX</strain>
    </source>
</reference>
<organism evidence="1 2">
    <name type="scientific">Idiomarina aquatica</name>
    <dbReference type="NCBI Taxonomy" id="1327752"/>
    <lineage>
        <taxon>Bacteria</taxon>
        <taxon>Pseudomonadati</taxon>
        <taxon>Pseudomonadota</taxon>
        <taxon>Gammaproteobacteria</taxon>
        <taxon>Alteromonadales</taxon>
        <taxon>Idiomarinaceae</taxon>
        <taxon>Idiomarina</taxon>
    </lineage>
</organism>
<dbReference type="EMBL" id="SNXI01000002">
    <property type="protein sequence ID" value="TDP40221.1"/>
    <property type="molecule type" value="Genomic_DNA"/>
</dbReference>
<name>A0A4R6PQX0_9GAMM</name>
<dbReference type="RefSeq" id="WP_133538684.1">
    <property type="nucleotide sequence ID" value="NZ_SNXI01000002.1"/>
</dbReference>
<evidence type="ECO:0008006" key="3">
    <source>
        <dbReference type="Google" id="ProtNLM"/>
    </source>
</evidence>
<sequence length="442" mass="48956">MASNYKLSITRAAKQVDGLHGFALDQPQTSQTITDVELSGGRLRFFGWVLADEDGAVPSVYIKEAGQRHPLPLNTERPDVINTVLGQHAQAHPQLTCGFDHYLQLTADSAELCVVSNDQEHTLFTLSVEGSLKVLEGKDGWLFLDNDANDSVAQHTGKMALGLLSRWGWQRFFKQTQQLAQPFALMIAPSKETVYPQFYPIVKAGQAPIEQMLALAPADYPVVYPVSALANAAMRTFRKNDTHWSLPGASVASHQLLVTLGLGEHSRVFANDTYVERDVIGDLGNKLYPSALSAEVSLKGANYHPQVVYDNQLPNFGRALIVDNPDANSDHKLVMFASSSGYSMLHYLYRVFKRIIFVHSAGNVDKQLLQTLGGDFVVSQTNARFVIRAPKVGVSVKKLMQQKLRAETVSARATLLQKSQQQQQKHPDDSDIRVLHRLLANR</sequence>